<dbReference type="STRING" id="1411621.AUC43_15445"/>
<reference evidence="2 3" key="1">
    <citation type="submission" date="2015-12" db="EMBL/GenBank/DDBJ databases">
        <authorList>
            <person name="Shamseldin A."/>
            <person name="Moawad H."/>
            <person name="Abd El-Rahim W.M."/>
            <person name="Sadowsky M.J."/>
        </authorList>
    </citation>
    <scope>NUCLEOTIDE SEQUENCE [LARGE SCALE GENOMIC DNA]</scope>
    <source>
        <strain evidence="2 3">DG5B</strain>
    </source>
</reference>
<gene>
    <name evidence="2" type="ORF">AUC43_15445</name>
</gene>
<evidence type="ECO:0000313" key="2">
    <source>
        <dbReference type="EMBL" id="ALW86358.1"/>
    </source>
</evidence>
<keyword evidence="3" id="KW-1185">Reference proteome</keyword>
<dbReference type="SUPFAM" id="SSF82771">
    <property type="entry name" value="GIY-YIG endonuclease"/>
    <property type="match status" value="1"/>
</dbReference>
<name>A0A0U3SJK9_9BACT</name>
<sequence length="103" mass="12372">MCPEVGLFFDTSYLFYVGKTDRTLNVRFEEYLADQDGKGKPRIKVFEMLKQYDGFLYFYYTELRSAAEVKRVEEKLINTFVPRVNTQIPRTKVKEELKYLYEI</sequence>
<evidence type="ECO:0000259" key="1">
    <source>
        <dbReference type="Pfam" id="PF01541"/>
    </source>
</evidence>
<feature type="domain" description="GIY-YIG" evidence="1">
    <location>
        <begin position="13"/>
        <end position="82"/>
    </location>
</feature>
<evidence type="ECO:0000313" key="3">
    <source>
        <dbReference type="Proteomes" id="UP000059542"/>
    </source>
</evidence>
<dbReference type="Proteomes" id="UP000059542">
    <property type="component" value="Chromosome"/>
</dbReference>
<dbReference type="InterPro" id="IPR000305">
    <property type="entry name" value="GIY-YIG_endonuc"/>
</dbReference>
<dbReference type="EMBL" id="CP013909">
    <property type="protein sequence ID" value="ALW86358.1"/>
    <property type="molecule type" value="Genomic_DNA"/>
</dbReference>
<dbReference type="Pfam" id="PF01541">
    <property type="entry name" value="GIY-YIG"/>
    <property type="match status" value="1"/>
</dbReference>
<dbReference type="InterPro" id="IPR035901">
    <property type="entry name" value="GIY-YIG_endonuc_sf"/>
</dbReference>
<proteinExistence type="predicted"/>
<dbReference type="AlphaFoldDB" id="A0A0U3SJK9"/>
<protein>
    <recommendedName>
        <fullName evidence="1">GIY-YIG domain-containing protein</fullName>
    </recommendedName>
</protein>
<accession>A0A0U3SJK9</accession>
<organism evidence="2 3">
    <name type="scientific">Hymenobacter sedentarius</name>
    <dbReference type="NCBI Taxonomy" id="1411621"/>
    <lineage>
        <taxon>Bacteria</taxon>
        <taxon>Pseudomonadati</taxon>
        <taxon>Bacteroidota</taxon>
        <taxon>Cytophagia</taxon>
        <taxon>Cytophagales</taxon>
        <taxon>Hymenobacteraceae</taxon>
        <taxon>Hymenobacter</taxon>
    </lineage>
</organism>
<dbReference type="KEGG" id="hyg:AUC43_15445"/>